<dbReference type="AlphaFoldDB" id="A0A2P4PQM6"/>
<dbReference type="EMBL" id="AUPC02000167">
    <property type="protein sequence ID" value="POG67677.1"/>
    <property type="molecule type" value="Genomic_DNA"/>
</dbReference>
<keyword evidence="6 7" id="KW-0349">Heme</keyword>
<feature type="binding site" description="axial binding residue" evidence="6">
    <location>
        <position position="61"/>
    </location>
    <ligand>
        <name>heme</name>
        <dbReference type="ChEBI" id="CHEBI:30413"/>
    </ligand>
    <ligandPart>
        <name>Fe</name>
        <dbReference type="ChEBI" id="CHEBI:18248"/>
    </ligandPart>
</feature>
<dbReference type="SUPFAM" id="SSF48264">
    <property type="entry name" value="Cytochrome P450"/>
    <property type="match status" value="1"/>
</dbReference>
<gene>
    <name evidence="8" type="ORF">GLOIN_2v1878935</name>
</gene>
<keyword evidence="3 7" id="KW-0560">Oxidoreductase</keyword>
<proteinExistence type="inferred from homology"/>
<keyword evidence="4 6" id="KW-0408">Iron</keyword>
<comment type="caution">
    <text evidence="8">The sequence shown here is derived from an EMBL/GenBank/DDBJ whole genome shotgun (WGS) entry which is preliminary data.</text>
</comment>
<keyword evidence="9" id="KW-1185">Reference proteome</keyword>
<dbReference type="PANTHER" id="PTHR24303:SF31">
    <property type="entry name" value="CYTOCHROME P450 307A1-RELATED"/>
    <property type="match status" value="1"/>
</dbReference>
<keyword evidence="5 7" id="KW-0503">Monooxygenase</keyword>
<dbReference type="GO" id="GO:0004497">
    <property type="term" value="F:monooxygenase activity"/>
    <property type="evidence" value="ECO:0007669"/>
    <property type="project" value="UniProtKB-KW"/>
</dbReference>
<evidence type="ECO:0000256" key="7">
    <source>
        <dbReference type="RuleBase" id="RU000461"/>
    </source>
</evidence>
<dbReference type="InterPro" id="IPR017972">
    <property type="entry name" value="Cyt_P450_CS"/>
</dbReference>
<accession>A0A2P4PQM6</accession>
<evidence type="ECO:0000313" key="8">
    <source>
        <dbReference type="EMBL" id="POG67677.1"/>
    </source>
</evidence>
<name>A0A2P4PQM6_RHIID</name>
<evidence type="ECO:0000256" key="5">
    <source>
        <dbReference type="ARBA" id="ARBA00023033"/>
    </source>
</evidence>
<keyword evidence="2 6" id="KW-0479">Metal-binding</keyword>
<evidence type="ECO:0000256" key="2">
    <source>
        <dbReference type="ARBA" id="ARBA00022723"/>
    </source>
</evidence>
<dbReference type="PROSITE" id="PS00086">
    <property type="entry name" value="CYTOCHROME_P450"/>
    <property type="match status" value="1"/>
</dbReference>
<evidence type="ECO:0000313" key="9">
    <source>
        <dbReference type="Proteomes" id="UP000018888"/>
    </source>
</evidence>
<dbReference type="InterPro" id="IPR001128">
    <property type="entry name" value="Cyt_P450"/>
</dbReference>
<dbReference type="InterPro" id="IPR036396">
    <property type="entry name" value="Cyt_P450_sf"/>
</dbReference>
<evidence type="ECO:0000256" key="6">
    <source>
        <dbReference type="PIRSR" id="PIRSR602401-1"/>
    </source>
</evidence>
<dbReference type="GO" id="GO:0020037">
    <property type="term" value="F:heme binding"/>
    <property type="evidence" value="ECO:0007669"/>
    <property type="project" value="InterPro"/>
</dbReference>
<evidence type="ECO:0000256" key="3">
    <source>
        <dbReference type="ARBA" id="ARBA00023002"/>
    </source>
</evidence>
<dbReference type="PRINTS" id="PR00463">
    <property type="entry name" value="EP450I"/>
</dbReference>
<protein>
    <submittedName>
        <fullName evidence="8">Cytochrome P450</fullName>
    </submittedName>
</protein>
<evidence type="ECO:0000256" key="1">
    <source>
        <dbReference type="ARBA" id="ARBA00001971"/>
    </source>
</evidence>
<dbReference type="InterPro" id="IPR002401">
    <property type="entry name" value="Cyt_P450_E_grp-I"/>
</dbReference>
<dbReference type="Gene3D" id="1.10.630.10">
    <property type="entry name" value="Cytochrome P450"/>
    <property type="match status" value="1"/>
</dbReference>
<organism evidence="8 9">
    <name type="scientific">Rhizophagus irregularis (strain DAOM 181602 / DAOM 197198 / MUCL 43194)</name>
    <name type="common">Arbuscular mycorrhizal fungus</name>
    <name type="synonym">Glomus intraradices</name>
    <dbReference type="NCBI Taxonomy" id="747089"/>
    <lineage>
        <taxon>Eukaryota</taxon>
        <taxon>Fungi</taxon>
        <taxon>Fungi incertae sedis</taxon>
        <taxon>Mucoromycota</taxon>
        <taxon>Glomeromycotina</taxon>
        <taxon>Glomeromycetes</taxon>
        <taxon>Glomerales</taxon>
        <taxon>Glomeraceae</taxon>
        <taxon>Rhizophagus</taxon>
    </lineage>
</organism>
<dbReference type="PANTHER" id="PTHR24303">
    <property type="entry name" value="HEME-BINDING MONOOXYGENASE FAMILY"/>
    <property type="match status" value="1"/>
</dbReference>
<dbReference type="GO" id="GO:0016705">
    <property type="term" value="F:oxidoreductase activity, acting on paired donors, with incorporation or reduction of molecular oxygen"/>
    <property type="evidence" value="ECO:0007669"/>
    <property type="project" value="InterPro"/>
</dbReference>
<dbReference type="Pfam" id="PF00067">
    <property type="entry name" value="p450"/>
    <property type="match status" value="1"/>
</dbReference>
<reference evidence="8 9" key="1">
    <citation type="journal article" date="2013" name="Proc. Natl. Acad. Sci. U.S.A.">
        <title>Genome of an arbuscular mycorrhizal fungus provides insight into the oldest plant symbiosis.</title>
        <authorList>
            <person name="Tisserant E."/>
            <person name="Malbreil M."/>
            <person name="Kuo A."/>
            <person name="Kohler A."/>
            <person name="Symeonidi A."/>
            <person name="Balestrini R."/>
            <person name="Charron P."/>
            <person name="Duensing N."/>
            <person name="Frei Dit Frey N."/>
            <person name="Gianinazzi-Pearson V."/>
            <person name="Gilbert L.B."/>
            <person name="Handa Y."/>
            <person name="Herr J.R."/>
            <person name="Hijri M."/>
            <person name="Koul R."/>
            <person name="Kawaguchi M."/>
            <person name="Krajinski F."/>
            <person name="Lammers P.J."/>
            <person name="Masclaux F.G."/>
            <person name="Murat C."/>
            <person name="Morin E."/>
            <person name="Ndikumana S."/>
            <person name="Pagni M."/>
            <person name="Petitpierre D."/>
            <person name="Requena N."/>
            <person name="Rosikiewicz P."/>
            <person name="Riley R."/>
            <person name="Saito K."/>
            <person name="San Clemente H."/>
            <person name="Shapiro H."/>
            <person name="van Tuinen D."/>
            <person name="Becard G."/>
            <person name="Bonfante P."/>
            <person name="Paszkowski U."/>
            <person name="Shachar-Hill Y.Y."/>
            <person name="Tuskan G.A."/>
            <person name="Young P.W."/>
            <person name="Sanders I.R."/>
            <person name="Henrissat B."/>
            <person name="Rensing S.A."/>
            <person name="Grigoriev I.V."/>
            <person name="Corradi N."/>
            <person name="Roux C."/>
            <person name="Martin F."/>
        </authorList>
    </citation>
    <scope>NUCLEOTIDE SEQUENCE [LARGE SCALE GENOMIC DNA]</scope>
    <source>
        <strain evidence="8 9">DAOM 197198</strain>
    </source>
</reference>
<dbReference type="GO" id="GO:0005506">
    <property type="term" value="F:iron ion binding"/>
    <property type="evidence" value="ECO:0007669"/>
    <property type="project" value="InterPro"/>
</dbReference>
<reference evidence="8 9" key="2">
    <citation type="journal article" date="2018" name="New Phytol.">
        <title>High intraspecific genome diversity in the model arbuscular mycorrhizal symbiont Rhizophagus irregularis.</title>
        <authorList>
            <person name="Chen E.C.H."/>
            <person name="Morin E."/>
            <person name="Beaudet D."/>
            <person name="Noel J."/>
            <person name="Yildirir G."/>
            <person name="Ndikumana S."/>
            <person name="Charron P."/>
            <person name="St-Onge C."/>
            <person name="Giorgi J."/>
            <person name="Kruger M."/>
            <person name="Marton T."/>
            <person name="Ropars J."/>
            <person name="Grigoriev I.V."/>
            <person name="Hainaut M."/>
            <person name="Henrissat B."/>
            <person name="Roux C."/>
            <person name="Martin F."/>
            <person name="Corradi N."/>
        </authorList>
    </citation>
    <scope>NUCLEOTIDE SEQUENCE [LARGE SCALE GENOMIC DNA]</scope>
    <source>
        <strain evidence="8 9">DAOM 197198</strain>
    </source>
</reference>
<dbReference type="Proteomes" id="UP000018888">
    <property type="component" value="Unassembled WGS sequence"/>
</dbReference>
<sequence>MSPVVIITAAETIIRINIDAIHHNEEYWEEPDKFNPDRWMVEEFEPKKNSFIMFGGGLRVCPGRKLAMIKLVGLMALLFRKYEIDLVDKEAPLKTESGILTACTELLVEIKLRN</sequence>
<evidence type="ECO:0000256" key="4">
    <source>
        <dbReference type="ARBA" id="ARBA00023004"/>
    </source>
</evidence>
<comment type="cofactor">
    <cofactor evidence="1 6">
        <name>heme</name>
        <dbReference type="ChEBI" id="CHEBI:30413"/>
    </cofactor>
</comment>
<comment type="similarity">
    <text evidence="7">Belongs to the cytochrome P450 family.</text>
</comment>